<dbReference type="InterPro" id="IPR052944">
    <property type="entry name" value="Sporulation_related"/>
</dbReference>
<reference evidence="1" key="1">
    <citation type="submission" date="2020-05" db="EMBL/GenBank/DDBJ databases">
        <authorList>
            <person name="Chiriac C."/>
            <person name="Salcher M."/>
            <person name="Ghai R."/>
            <person name="Kavagutti S V."/>
        </authorList>
    </citation>
    <scope>NUCLEOTIDE SEQUENCE</scope>
</reference>
<proteinExistence type="predicted"/>
<dbReference type="Gene3D" id="2.50.20.10">
    <property type="entry name" value="Lipoprotein localisation LolA/LolB/LppX"/>
    <property type="match status" value="1"/>
</dbReference>
<dbReference type="EMBL" id="CAEZUD010000077">
    <property type="protein sequence ID" value="CAB4598344.1"/>
    <property type="molecule type" value="Genomic_DNA"/>
</dbReference>
<dbReference type="PANTHER" id="PTHR37507:SF2">
    <property type="entry name" value="SPORULATION PROTEIN YDCC"/>
    <property type="match status" value="1"/>
</dbReference>
<dbReference type="AlphaFoldDB" id="A0A6J6GGX1"/>
<dbReference type="PANTHER" id="PTHR37507">
    <property type="entry name" value="SPORULATION PROTEIN YDCC"/>
    <property type="match status" value="1"/>
</dbReference>
<name>A0A6J6GGX1_9ZZZZ</name>
<accession>A0A6J6GGX1</accession>
<sequence>MKRTKIRWIPAIVAPVLVAGTVFGFSVSASAAVDLPDKSASQIMQMMNTNENIAFSGKVVKKASLGLPPMNIIPDISQSMIDEAAKNMPAEMKDFLPQASAQGELALALEFLAGTHTANVYVDGMNKARLQVLDLLSERDFIRNGSDLWFYDAGKQSVKHSVINAADQARAEKEAKTFVDANSSLLPFDATSPAAVADYFLAQAGKDAVITVGKDVKIAGRGAYQISVSPKSADSLIQSVSVAMDAETGLPLSVVVRAVGQSTPAFEVAFESISFEKPAAANFDFVVPAGAQVTEVDAPTEADVRKYAGKAPTMKDQLDALAAFNKARAAGWSAVVEVPADKIPAEFNAQILGNKLFKELTKPVAGGRIFSTSLLNIFFADDGRVFAGAVNTQKLLEAAK</sequence>
<organism evidence="1">
    <name type="scientific">freshwater metagenome</name>
    <dbReference type="NCBI Taxonomy" id="449393"/>
    <lineage>
        <taxon>unclassified sequences</taxon>
        <taxon>metagenomes</taxon>
        <taxon>ecological metagenomes</taxon>
    </lineage>
</organism>
<protein>
    <submittedName>
        <fullName evidence="1">Unannotated protein</fullName>
    </submittedName>
</protein>
<dbReference type="SUPFAM" id="SSF89392">
    <property type="entry name" value="Prokaryotic lipoproteins and lipoprotein localization factors"/>
    <property type="match status" value="1"/>
</dbReference>
<dbReference type="InterPro" id="IPR029046">
    <property type="entry name" value="LolA/LolB/LppX"/>
</dbReference>
<evidence type="ECO:0000313" key="1">
    <source>
        <dbReference type="EMBL" id="CAB4598344.1"/>
    </source>
</evidence>
<gene>
    <name evidence="1" type="ORF">UFOPK1778_01102</name>
</gene>